<keyword evidence="3" id="KW-0812">Transmembrane</keyword>
<dbReference type="GO" id="GO:0005886">
    <property type="term" value="C:plasma membrane"/>
    <property type="evidence" value="ECO:0007669"/>
    <property type="project" value="InterPro"/>
</dbReference>
<evidence type="ECO:0000313" key="7">
    <source>
        <dbReference type="Proteomes" id="UP000186895"/>
    </source>
</evidence>
<dbReference type="Gene3D" id="2.60.450.10">
    <property type="entry name" value="Lipopolysaccharide (LPS) transport protein A like domain"/>
    <property type="match status" value="1"/>
</dbReference>
<evidence type="ECO:0000256" key="4">
    <source>
        <dbReference type="ARBA" id="ARBA00022989"/>
    </source>
</evidence>
<evidence type="ECO:0000313" key="6">
    <source>
        <dbReference type="EMBL" id="SIQ01239.1"/>
    </source>
</evidence>
<dbReference type="eggNOG" id="COG3117">
    <property type="taxonomic scope" value="Bacteria"/>
</dbReference>
<dbReference type="PANTHER" id="PTHR37481:SF1">
    <property type="entry name" value="LIPOPOLYSACCHARIDE EXPORT SYSTEM PROTEIN LPTC"/>
    <property type="match status" value="1"/>
</dbReference>
<dbReference type="PANTHER" id="PTHR37481">
    <property type="entry name" value="LIPOPOLYSACCHARIDE EXPORT SYSTEM PROTEIN LPTC"/>
    <property type="match status" value="1"/>
</dbReference>
<dbReference type="STRING" id="49186.SAMN05421647_101895"/>
<evidence type="ECO:0000256" key="1">
    <source>
        <dbReference type="ARBA" id="ARBA00022475"/>
    </source>
</evidence>
<keyword evidence="1" id="KW-1003">Cell membrane</keyword>
<sequence length="188" mass="21061">MLNQRWRLAVVATLLTPPLLWLGWSGPTVNTPAPSGGAEENVDFFIEQARITRWQDDGSEAHQINTELMQHLPELSLTRLHNPEVNVPGQDETTPYRLRADTGEVPDSHEQVELAGGVLLHDNSQSEATVKLSTEQLTLYPAEERAHTAQIVRVERGDDTTEALGMDVYFEEQRIELLSDVKGVYHAQ</sequence>
<gene>
    <name evidence="6" type="ORF">SAMN05421647_101895</name>
</gene>
<keyword evidence="4" id="KW-1133">Transmembrane helix</keyword>
<reference evidence="6 7" key="1">
    <citation type="submission" date="2017-01" db="EMBL/GenBank/DDBJ databases">
        <authorList>
            <person name="Mah S.A."/>
            <person name="Swanson W.J."/>
            <person name="Moy G.W."/>
            <person name="Vacquier V.D."/>
        </authorList>
    </citation>
    <scope>NUCLEOTIDE SEQUENCE [LARGE SCALE GENOMIC DNA]</scope>
    <source>
        <strain evidence="6 7">DSM 7027</strain>
    </source>
</reference>
<keyword evidence="2" id="KW-0997">Cell inner membrane</keyword>
<organism evidence="6 7">
    <name type="scientific">Marinobacterium stanieri</name>
    <dbReference type="NCBI Taxonomy" id="49186"/>
    <lineage>
        <taxon>Bacteria</taxon>
        <taxon>Pseudomonadati</taxon>
        <taxon>Pseudomonadota</taxon>
        <taxon>Gammaproteobacteria</taxon>
        <taxon>Oceanospirillales</taxon>
        <taxon>Oceanospirillaceae</taxon>
        <taxon>Marinobacterium</taxon>
    </lineage>
</organism>
<dbReference type="GO" id="GO:0017089">
    <property type="term" value="F:glycolipid transfer activity"/>
    <property type="evidence" value="ECO:0007669"/>
    <property type="project" value="TreeGrafter"/>
</dbReference>
<protein>
    <submittedName>
        <fullName evidence="6">LPS export ABC transporter protein LptC</fullName>
    </submittedName>
</protein>
<name>A0A1N6PAF0_9GAMM</name>
<evidence type="ECO:0000256" key="5">
    <source>
        <dbReference type="ARBA" id="ARBA00023136"/>
    </source>
</evidence>
<dbReference type="NCBIfam" id="TIGR04409">
    <property type="entry name" value="LptC_YrbK"/>
    <property type="match status" value="1"/>
</dbReference>
<evidence type="ECO:0000256" key="2">
    <source>
        <dbReference type="ARBA" id="ARBA00022519"/>
    </source>
</evidence>
<accession>A0A1N6PAF0</accession>
<dbReference type="InterPro" id="IPR026265">
    <property type="entry name" value="LptC"/>
</dbReference>
<dbReference type="GO" id="GO:0015221">
    <property type="term" value="F:lipopolysaccharide transmembrane transporter activity"/>
    <property type="evidence" value="ECO:0007669"/>
    <property type="project" value="InterPro"/>
</dbReference>
<dbReference type="RefSeq" id="WP_076461141.1">
    <property type="nucleotide sequence ID" value="NZ_FTMN01000001.1"/>
</dbReference>
<dbReference type="AlphaFoldDB" id="A0A1N6PAF0"/>
<dbReference type="Proteomes" id="UP000186895">
    <property type="component" value="Unassembled WGS sequence"/>
</dbReference>
<dbReference type="Pfam" id="PF06835">
    <property type="entry name" value="LptC"/>
    <property type="match status" value="1"/>
</dbReference>
<dbReference type="InterPro" id="IPR052363">
    <property type="entry name" value="LPS_export_LptC"/>
</dbReference>
<evidence type="ECO:0000256" key="3">
    <source>
        <dbReference type="ARBA" id="ARBA00022692"/>
    </source>
</evidence>
<dbReference type="InterPro" id="IPR010664">
    <property type="entry name" value="LipoPS_assembly_LptC-rel"/>
</dbReference>
<proteinExistence type="predicted"/>
<dbReference type="GO" id="GO:0030288">
    <property type="term" value="C:outer membrane-bounded periplasmic space"/>
    <property type="evidence" value="ECO:0007669"/>
    <property type="project" value="TreeGrafter"/>
</dbReference>
<keyword evidence="7" id="KW-1185">Reference proteome</keyword>
<dbReference type="EMBL" id="FTMN01000001">
    <property type="protein sequence ID" value="SIQ01239.1"/>
    <property type="molecule type" value="Genomic_DNA"/>
</dbReference>
<keyword evidence="5" id="KW-0472">Membrane</keyword>